<organism evidence="2 3">
    <name type="scientific">Periconia digitata</name>
    <dbReference type="NCBI Taxonomy" id="1303443"/>
    <lineage>
        <taxon>Eukaryota</taxon>
        <taxon>Fungi</taxon>
        <taxon>Dikarya</taxon>
        <taxon>Ascomycota</taxon>
        <taxon>Pezizomycotina</taxon>
        <taxon>Dothideomycetes</taxon>
        <taxon>Pleosporomycetidae</taxon>
        <taxon>Pleosporales</taxon>
        <taxon>Massarineae</taxon>
        <taxon>Periconiaceae</taxon>
        <taxon>Periconia</taxon>
    </lineage>
</organism>
<evidence type="ECO:0000313" key="2">
    <source>
        <dbReference type="EMBL" id="CAI6335566.1"/>
    </source>
</evidence>
<dbReference type="Pfam" id="PF03184">
    <property type="entry name" value="DDE_1"/>
    <property type="match status" value="1"/>
</dbReference>
<accession>A0A9W4UG51</accession>
<dbReference type="Proteomes" id="UP001152607">
    <property type="component" value="Unassembled WGS sequence"/>
</dbReference>
<keyword evidence="3" id="KW-1185">Reference proteome</keyword>
<reference evidence="2" key="1">
    <citation type="submission" date="2023-01" db="EMBL/GenBank/DDBJ databases">
        <authorList>
            <person name="Van Ghelder C."/>
            <person name="Rancurel C."/>
        </authorList>
    </citation>
    <scope>NUCLEOTIDE SEQUENCE</scope>
    <source>
        <strain evidence="2">CNCM I-4278</strain>
    </source>
</reference>
<dbReference type="InterPro" id="IPR050863">
    <property type="entry name" value="CenT-Element_Derived"/>
</dbReference>
<gene>
    <name evidence="2" type="ORF">PDIGIT_LOCUS8650</name>
</gene>
<comment type="caution">
    <text evidence="2">The sequence shown here is derived from an EMBL/GenBank/DDBJ whole genome shotgun (WGS) entry which is preliminary data.</text>
</comment>
<dbReference type="PANTHER" id="PTHR19303:SF74">
    <property type="entry name" value="POGO TRANSPOSABLE ELEMENT WITH KRAB DOMAIN"/>
    <property type="match status" value="1"/>
</dbReference>
<dbReference type="GO" id="GO:0003677">
    <property type="term" value="F:DNA binding"/>
    <property type="evidence" value="ECO:0007669"/>
    <property type="project" value="TreeGrafter"/>
</dbReference>
<name>A0A9W4UG51_9PLEO</name>
<dbReference type="GO" id="GO:0005634">
    <property type="term" value="C:nucleus"/>
    <property type="evidence" value="ECO:0007669"/>
    <property type="project" value="TreeGrafter"/>
</dbReference>
<dbReference type="PANTHER" id="PTHR19303">
    <property type="entry name" value="TRANSPOSON"/>
    <property type="match status" value="1"/>
</dbReference>
<dbReference type="EMBL" id="CAOQHR010000006">
    <property type="protein sequence ID" value="CAI6335566.1"/>
    <property type="molecule type" value="Genomic_DNA"/>
</dbReference>
<evidence type="ECO:0000313" key="3">
    <source>
        <dbReference type="Proteomes" id="UP001152607"/>
    </source>
</evidence>
<evidence type="ECO:0000259" key="1">
    <source>
        <dbReference type="Pfam" id="PF03184"/>
    </source>
</evidence>
<feature type="domain" description="DDE-1" evidence="1">
    <location>
        <begin position="111"/>
        <end position="273"/>
    </location>
</feature>
<dbReference type="OrthoDB" id="3695345at2759"/>
<proteinExistence type="predicted"/>
<dbReference type="InterPro" id="IPR004875">
    <property type="entry name" value="DDE_SF_endonuclease_dom"/>
</dbReference>
<dbReference type="AlphaFoldDB" id="A0A9W4UG51"/>
<sequence length="282" mass="32121">MIQNFGSCIAKKDVSIASVDRFVKRHQEDLITSWSTGLDRNRHKADSEAKCKLYFKLLHERIEKYGVEPQHIYNMDEKGFLLGITGRSKRVFNRPLYMSRQVRQALQDGSREWISTIACICADGSYVDPSLVYRSDAEALQSSWVEKISNSHRAFVNSSTSGWSNNQIGLAWLKQVFDRCTKPESGRFQRLLIVDGHGSHLTMDFINYCDSNRILLAIFPPHATHTLPPLDVCVFKSLSAAYSNKLTEHLNNSQGLSTVAKRDFFSLLWNSWITTATPQLIK</sequence>
<protein>
    <recommendedName>
        <fullName evidence="1">DDE-1 domain-containing protein</fullName>
    </recommendedName>
</protein>